<reference evidence="3" key="2">
    <citation type="journal article" date="2021" name="Sci. Data">
        <title>Chromosome-scale genome sequencing, assembly and annotation of six genomes from subfamily Leishmaniinae.</title>
        <authorList>
            <person name="Almutairi H."/>
            <person name="Urbaniak M.D."/>
            <person name="Bates M.D."/>
            <person name="Jariyapan N."/>
            <person name="Kwakye-Nuako G."/>
            <person name="Thomaz Soccol V."/>
            <person name="Al-Salem W.S."/>
            <person name="Dillon R.J."/>
            <person name="Bates P.A."/>
            <person name="Gatherer D."/>
        </authorList>
    </citation>
    <scope>NUCLEOTIDE SEQUENCE [LARGE SCALE GENOMIC DNA]</scope>
</reference>
<dbReference type="Proteomes" id="UP000674143">
    <property type="component" value="Unassembled WGS sequence"/>
</dbReference>
<gene>
    <name evidence="2" type="ORF">LSCM4_02587</name>
</gene>
<dbReference type="GeneID" id="92358548"/>
<name>A0A836KAE4_9TRYP</name>
<keyword evidence="3" id="KW-1185">Reference proteome</keyword>
<evidence type="ECO:0000256" key="1">
    <source>
        <dbReference type="SAM" id="MobiDB-lite"/>
    </source>
</evidence>
<feature type="region of interest" description="Disordered" evidence="1">
    <location>
        <begin position="203"/>
        <end position="230"/>
    </location>
</feature>
<comment type="caution">
    <text evidence="2">The sequence shown here is derived from an EMBL/GenBank/DDBJ whole genome shotgun (WGS) entry which is preliminary data.</text>
</comment>
<feature type="compositionally biased region" description="Gly residues" evidence="1">
    <location>
        <begin position="204"/>
        <end position="218"/>
    </location>
</feature>
<feature type="compositionally biased region" description="Low complexity" evidence="1">
    <location>
        <begin position="219"/>
        <end position="230"/>
    </location>
</feature>
<dbReference type="AlphaFoldDB" id="A0A836KAE4"/>
<sequence length="1176" mass="123519">MQPAGRKRGRSGSYSPPLQPPYLAGSGGGALGAVAAVPDNGGAFFVSCGLLRCRQSRIGDRSAAGFHGGGAAAAADAYAIRQNLLHLQALQEVLRRTSLAEMRDREVVECLLGTEQWLRELNHPFESFGARSSGRGGASSSAFRGFPPSTEVDALLGAYRSALSELRLLVLGVLHTMPWWRVVETVAGNPTTAQSRGARVVGTCGRGGHSNSGGGGHSGSAPGAARAAACHHSGPDRSMAAIHAITRWHVRLQIAFERVCLTLIDQSQQTVRGVLEVLLKPCQLRPPVRDGARRSIPSDSFIRVLNAVATKYSSNYVVELLEGCIADFMPRRRWAERRHHVACTAVLLYLALEGHTPAYHPRLGNSQSLQRAVELLKSLRSLHADDRGRVGGSSWLLPPATRAHPALLPGGTSEESGTDMGGWSSAASVHQQCYNASLSSMLPTASTLPAGYVSAALLEGAKAGEAALRQPTLPRPSPLGGGSSLIETTTTASETEFSDNDARGGRRARPAVNGDSTGGLPGCLVTATLSAGGSDSSGAAVTHRKGKSAREVADQLGSERIGGAAVAPGSAAGTSAPSFLDVTVVHNNKLLSHRNDIVRLLLNRLLDVELTLEPKDAEEQEGVWSPFGGVYRLGGGSASFETVVSSRQTALRGSPFGSLATCDLGSPAALLSGSLSSLTGGGGGAASAFPSAPLTAGGVSTMRRAAAAPSVLNSPSSFSSAAFLLSQSGSLAVDRGAGLSDWNRAASPGASLAFSQPLESLFNKLSQPYLRILRDCATLVYGRLADDLRRQQGAGSCGNADWWTDILFFYLTVVTRVDRPVYLLYLAPSLSMQGTEDESVGLLHKLITLVIKGSMPVEQPRSSSSVSRAFGRSSAPWASSTAATVVDASPFALTNAAAQPVRLRMAPPAGASRRVVTMEERLRAARHIFPLFRFLQSRIDEASGEGARRRLLKWTAQELRRLGGGGGGYVASAIGSGGGPGSCVYTRSRPPPSREARLALITFAQCAAISEVMGVDVVPQLRSAGKSVLDSSRFTSSTAYGDTSDGIAAALEPFLNRYTLQSELPVEDLGETVTTVNADEKENSNHSAASLSAPLSEASTSPSASASSSMHDAEQAARKASRNTAASAASAAPSSTLRDTAQRQRRRRRIDLRQMEFEGLLQPQLMAYCPWQAWLR</sequence>
<feature type="compositionally biased region" description="Low complexity" evidence="1">
    <location>
        <begin position="1122"/>
        <end position="1139"/>
    </location>
</feature>
<accession>A0A836KAE4</accession>
<dbReference type="EMBL" id="JAFHLR010000033">
    <property type="protein sequence ID" value="KAG5469189.1"/>
    <property type="molecule type" value="Genomic_DNA"/>
</dbReference>
<dbReference type="KEGG" id="loi:92358548"/>
<evidence type="ECO:0000313" key="3">
    <source>
        <dbReference type="Proteomes" id="UP000674143"/>
    </source>
</evidence>
<reference evidence="3" key="1">
    <citation type="journal article" date="2021" name="Microbiol. Resour. Announc.">
        <title>LGAAP: Leishmaniinae Genome Assembly and Annotation Pipeline.</title>
        <authorList>
            <person name="Almutairi H."/>
            <person name="Urbaniak M.D."/>
            <person name="Bates M.D."/>
            <person name="Jariyapan N."/>
            <person name="Kwakye-Nuako G."/>
            <person name="Thomaz-Soccol V."/>
            <person name="Al-Salem W.S."/>
            <person name="Dillon R.J."/>
            <person name="Bates P.A."/>
            <person name="Gatherer D."/>
        </authorList>
    </citation>
    <scope>NUCLEOTIDE SEQUENCE [LARGE SCALE GENOMIC DNA]</scope>
</reference>
<feature type="compositionally biased region" description="Low complexity" evidence="1">
    <location>
        <begin position="1087"/>
        <end position="1109"/>
    </location>
</feature>
<feature type="region of interest" description="Disordered" evidence="1">
    <location>
        <begin position="1077"/>
        <end position="1145"/>
    </location>
</feature>
<feature type="region of interest" description="Disordered" evidence="1">
    <location>
        <begin position="470"/>
        <end position="519"/>
    </location>
</feature>
<proteinExistence type="predicted"/>
<protein>
    <submittedName>
        <fullName evidence="2">Uncharacterized protein</fullName>
    </submittedName>
</protein>
<organism evidence="2 3">
    <name type="scientific">Leishmania orientalis</name>
    <dbReference type="NCBI Taxonomy" id="2249476"/>
    <lineage>
        <taxon>Eukaryota</taxon>
        <taxon>Discoba</taxon>
        <taxon>Euglenozoa</taxon>
        <taxon>Kinetoplastea</taxon>
        <taxon>Metakinetoplastina</taxon>
        <taxon>Trypanosomatida</taxon>
        <taxon>Trypanosomatidae</taxon>
        <taxon>Leishmaniinae</taxon>
        <taxon>Leishmania</taxon>
    </lineage>
</organism>
<evidence type="ECO:0000313" key="2">
    <source>
        <dbReference type="EMBL" id="KAG5469189.1"/>
    </source>
</evidence>
<dbReference type="RefSeq" id="XP_067060166.1">
    <property type="nucleotide sequence ID" value="XM_067204614.1"/>
</dbReference>